<dbReference type="EMBL" id="FOMS01000001">
    <property type="protein sequence ID" value="SFD55881.1"/>
    <property type="molecule type" value="Genomic_DNA"/>
</dbReference>
<accession>A0A1I1TB89</accession>
<organism evidence="2 3">
    <name type="scientific">Roseivivax sediminis</name>
    <dbReference type="NCBI Taxonomy" id="936889"/>
    <lineage>
        <taxon>Bacteria</taxon>
        <taxon>Pseudomonadati</taxon>
        <taxon>Pseudomonadota</taxon>
        <taxon>Alphaproteobacteria</taxon>
        <taxon>Rhodobacterales</taxon>
        <taxon>Roseobacteraceae</taxon>
        <taxon>Roseivivax</taxon>
    </lineage>
</organism>
<dbReference type="InterPro" id="IPR038158">
    <property type="entry name" value="H-NOX_domain_sf"/>
</dbReference>
<gene>
    <name evidence="2" type="ORF">SAMN04515678_101566</name>
</gene>
<dbReference type="Gene3D" id="3.90.1520.10">
    <property type="entry name" value="H-NOX domain"/>
    <property type="match status" value="1"/>
</dbReference>
<dbReference type="SUPFAM" id="SSF111126">
    <property type="entry name" value="Ligand-binding domain in the NO signalling and Golgi transport"/>
    <property type="match status" value="1"/>
</dbReference>
<keyword evidence="3" id="KW-1185">Reference proteome</keyword>
<dbReference type="OrthoDB" id="981203at2"/>
<dbReference type="InterPro" id="IPR024096">
    <property type="entry name" value="NO_sig/Golgi_transp_ligand-bd"/>
</dbReference>
<name>A0A1I1TB89_9RHOB</name>
<dbReference type="Pfam" id="PF07700">
    <property type="entry name" value="HNOB"/>
    <property type="match status" value="1"/>
</dbReference>
<sequence>MGFDMHVLITRMLKVFVEDTYGAARWDQVLGVAGLRRVEIDARLRHDADQSDRLMRAVEAEFRRPIGGVLEDVGTYLVSHPNAQSIRRLLRFCGVDFVDFLHSLEDLPDRVALVLPDLALPEIEVLGEGDGRFEILCRNALPGFSELIAGLVRAMADDFGVLALLEHVGGHGDCDRVRVTVIECDFAEGRDFLLGGADLAEGAA</sequence>
<feature type="domain" description="Heme NO-binding" evidence="1">
    <location>
        <begin position="9"/>
        <end position="159"/>
    </location>
</feature>
<evidence type="ECO:0000259" key="1">
    <source>
        <dbReference type="Pfam" id="PF07700"/>
    </source>
</evidence>
<protein>
    <submittedName>
        <fullName evidence="2">Haem-NO-binding</fullName>
    </submittedName>
</protein>
<dbReference type="RefSeq" id="WP_149754343.1">
    <property type="nucleotide sequence ID" value="NZ_FOMS01000001.1"/>
</dbReference>
<evidence type="ECO:0000313" key="3">
    <source>
        <dbReference type="Proteomes" id="UP000325289"/>
    </source>
</evidence>
<evidence type="ECO:0000313" key="2">
    <source>
        <dbReference type="EMBL" id="SFD55881.1"/>
    </source>
</evidence>
<dbReference type="AlphaFoldDB" id="A0A1I1TB89"/>
<dbReference type="GO" id="GO:0020037">
    <property type="term" value="F:heme binding"/>
    <property type="evidence" value="ECO:0007669"/>
    <property type="project" value="InterPro"/>
</dbReference>
<dbReference type="Proteomes" id="UP000325289">
    <property type="component" value="Unassembled WGS sequence"/>
</dbReference>
<dbReference type="InterPro" id="IPR011644">
    <property type="entry name" value="Heme_NO-bd"/>
</dbReference>
<proteinExistence type="predicted"/>
<reference evidence="2 3" key="1">
    <citation type="submission" date="2016-10" db="EMBL/GenBank/DDBJ databases">
        <authorList>
            <person name="Varghese N."/>
            <person name="Submissions S."/>
        </authorList>
    </citation>
    <scope>NUCLEOTIDE SEQUENCE [LARGE SCALE GENOMIC DNA]</scope>
    <source>
        <strain evidence="3">YIM D21,KCTC 23444,ACCC 10710</strain>
    </source>
</reference>